<reference evidence="13 14" key="1">
    <citation type="submission" date="2015-11" db="EMBL/GenBank/DDBJ databases">
        <title>Genomic analysis of 38 Legionella species identifies large and diverse effector repertoires.</title>
        <authorList>
            <person name="Burstein D."/>
            <person name="Amaro F."/>
            <person name="Zusman T."/>
            <person name="Lifshitz Z."/>
            <person name="Cohen O."/>
            <person name="Gilbert J.A."/>
            <person name="Pupko T."/>
            <person name="Shuman H.A."/>
            <person name="Segal G."/>
        </authorList>
    </citation>
    <scope>NUCLEOTIDE SEQUENCE [LARGE SCALE GENOMIC DNA]</scope>
    <source>
        <strain evidence="13 14">ATCC 700990</strain>
    </source>
</reference>
<dbReference type="GO" id="GO:0005829">
    <property type="term" value="C:cytosol"/>
    <property type="evidence" value="ECO:0007669"/>
    <property type="project" value="TreeGrafter"/>
</dbReference>
<evidence type="ECO:0000256" key="5">
    <source>
        <dbReference type="ARBA" id="ARBA00022723"/>
    </source>
</evidence>
<keyword evidence="8 11" id="KW-0067">ATP-binding</keyword>
<dbReference type="STRING" id="1212489.Ldro_0888"/>
<evidence type="ECO:0000256" key="12">
    <source>
        <dbReference type="SAM" id="Phobius"/>
    </source>
</evidence>
<evidence type="ECO:0000256" key="7">
    <source>
        <dbReference type="ARBA" id="ARBA00022777"/>
    </source>
</evidence>
<keyword evidence="14" id="KW-1185">Reference proteome</keyword>
<dbReference type="PIRSF" id="PIRSF000513">
    <property type="entry name" value="Thz_kinase"/>
    <property type="match status" value="1"/>
</dbReference>
<dbReference type="PATRIC" id="fig|1212489.4.peg.930"/>
<keyword evidence="6 11" id="KW-0547">Nucleotide-binding</keyword>
<keyword evidence="9 11" id="KW-0460">Magnesium</keyword>
<feature type="transmembrane region" description="Helical" evidence="12">
    <location>
        <begin position="188"/>
        <end position="214"/>
    </location>
</feature>
<proteinExistence type="inferred from homology"/>
<dbReference type="EMBL" id="LNXY01000020">
    <property type="protein sequence ID" value="KTC87269.1"/>
    <property type="molecule type" value="Genomic_DNA"/>
</dbReference>
<dbReference type="InterPro" id="IPR029056">
    <property type="entry name" value="Ribokinase-like"/>
</dbReference>
<evidence type="ECO:0000256" key="11">
    <source>
        <dbReference type="HAMAP-Rule" id="MF_00228"/>
    </source>
</evidence>
<protein>
    <recommendedName>
        <fullName evidence="11">Hydroxyethylthiazole kinase</fullName>
        <ecNumber evidence="11">2.7.1.50</ecNumber>
    </recommendedName>
    <alternativeName>
        <fullName evidence="11">4-methyl-5-beta-hydroxyethylthiazole kinase</fullName>
        <shortName evidence="11">TH kinase</shortName>
        <shortName evidence="11">Thz kinase</shortName>
    </alternativeName>
</protein>
<dbReference type="Gene3D" id="3.40.1190.20">
    <property type="match status" value="1"/>
</dbReference>
<dbReference type="GO" id="GO:0000287">
    <property type="term" value="F:magnesium ion binding"/>
    <property type="evidence" value="ECO:0007669"/>
    <property type="project" value="UniProtKB-UniRule"/>
</dbReference>
<dbReference type="Proteomes" id="UP000054736">
    <property type="component" value="Unassembled WGS sequence"/>
</dbReference>
<evidence type="ECO:0000256" key="10">
    <source>
        <dbReference type="ARBA" id="ARBA00022977"/>
    </source>
</evidence>
<feature type="binding site" evidence="11">
    <location>
        <position position="121"/>
    </location>
    <ligand>
        <name>ATP</name>
        <dbReference type="ChEBI" id="CHEBI:30616"/>
    </ligand>
</feature>
<dbReference type="EC" id="2.7.1.50" evidence="11"/>
<evidence type="ECO:0000256" key="3">
    <source>
        <dbReference type="ARBA" id="ARBA00004868"/>
    </source>
</evidence>
<keyword evidence="7 11" id="KW-0418">Kinase</keyword>
<evidence type="ECO:0000256" key="4">
    <source>
        <dbReference type="ARBA" id="ARBA00022679"/>
    </source>
</evidence>
<comment type="caution">
    <text evidence="13">The sequence shown here is derived from an EMBL/GenBank/DDBJ whole genome shotgun (WGS) entry which is preliminary data.</text>
</comment>
<dbReference type="NCBIfam" id="NF006830">
    <property type="entry name" value="PRK09355.1"/>
    <property type="match status" value="1"/>
</dbReference>
<dbReference type="GO" id="GO:0009228">
    <property type="term" value="P:thiamine biosynthetic process"/>
    <property type="evidence" value="ECO:0007669"/>
    <property type="project" value="UniProtKB-KW"/>
</dbReference>
<feature type="binding site" evidence="11">
    <location>
        <position position="47"/>
    </location>
    <ligand>
        <name>substrate</name>
    </ligand>
</feature>
<dbReference type="CDD" id="cd01170">
    <property type="entry name" value="THZ_kinase"/>
    <property type="match status" value="1"/>
</dbReference>
<dbReference type="PANTHER" id="PTHR20858:SF17">
    <property type="entry name" value="HYDROXYMETHYLPYRIMIDINE_PHOSPHOMETHYLPYRIMIDINE KINASE THI20-RELATED"/>
    <property type="match status" value="1"/>
</dbReference>
<accession>A0A0W0SWD7</accession>
<dbReference type="OrthoDB" id="8909021at2"/>
<evidence type="ECO:0000256" key="9">
    <source>
        <dbReference type="ARBA" id="ARBA00022842"/>
    </source>
</evidence>
<keyword evidence="10 11" id="KW-0784">Thiamine biosynthesis</keyword>
<evidence type="ECO:0000256" key="8">
    <source>
        <dbReference type="ARBA" id="ARBA00022840"/>
    </source>
</evidence>
<dbReference type="InterPro" id="IPR000417">
    <property type="entry name" value="Hyethyz_kinase"/>
</dbReference>
<dbReference type="UniPathway" id="UPA00060">
    <property type="reaction ID" value="UER00139"/>
</dbReference>
<evidence type="ECO:0000256" key="2">
    <source>
        <dbReference type="ARBA" id="ARBA00001946"/>
    </source>
</evidence>
<keyword evidence="12" id="KW-0472">Membrane</keyword>
<keyword evidence="5 11" id="KW-0479">Metal-binding</keyword>
<feature type="binding site" evidence="11">
    <location>
        <position position="194"/>
    </location>
    <ligand>
        <name>substrate</name>
    </ligand>
</feature>
<dbReference type="PANTHER" id="PTHR20858">
    <property type="entry name" value="PHOSPHOMETHYLPYRIMIDINE KINASE"/>
    <property type="match status" value="1"/>
</dbReference>
<dbReference type="GO" id="GO:0008972">
    <property type="term" value="F:phosphomethylpyrimidine kinase activity"/>
    <property type="evidence" value="ECO:0007669"/>
    <property type="project" value="TreeGrafter"/>
</dbReference>
<comment type="catalytic activity">
    <reaction evidence="1 11">
        <text>5-(2-hydroxyethyl)-4-methylthiazole + ATP = 4-methyl-5-(2-phosphooxyethyl)-thiazole + ADP + H(+)</text>
        <dbReference type="Rhea" id="RHEA:24212"/>
        <dbReference type="ChEBI" id="CHEBI:15378"/>
        <dbReference type="ChEBI" id="CHEBI:17957"/>
        <dbReference type="ChEBI" id="CHEBI:30616"/>
        <dbReference type="ChEBI" id="CHEBI:58296"/>
        <dbReference type="ChEBI" id="CHEBI:456216"/>
        <dbReference type="EC" id="2.7.1.50"/>
    </reaction>
</comment>
<evidence type="ECO:0000313" key="14">
    <source>
        <dbReference type="Proteomes" id="UP000054736"/>
    </source>
</evidence>
<keyword evidence="4 11" id="KW-0808">Transferase</keyword>
<comment type="cofactor">
    <cofactor evidence="2 11">
        <name>Mg(2+)</name>
        <dbReference type="ChEBI" id="CHEBI:18420"/>
    </cofactor>
</comment>
<gene>
    <name evidence="11" type="primary">thiM</name>
    <name evidence="13" type="ORF">Ldro_0888</name>
</gene>
<dbReference type="Pfam" id="PF02110">
    <property type="entry name" value="HK"/>
    <property type="match status" value="1"/>
</dbReference>
<dbReference type="GO" id="GO:0009229">
    <property type="term" value="P:thiamine diphosphate biosynthetic process"/>
    <property type="evidence" value="ECO:0007669"/>
    <property type="project" value="UniProtKB-UniRule"/>
</dbReference>
<evidence type="ECO:0000313" key="13">
    <source>
        <dbReference type="EMBL" id="KTC87269.1"/>
    </source>
</evidence>
<evidence type="ECO:0000256" key="6">
    <source>
        <dbReference type="ARBA" id="ARBA00022741"/>
    </source>
</evidence>
<feature type="binding site" evidence="11">
    <location>
        <position position="167"/>
    </location>
    <ligand>
        <name>ATP</name>
        <dbReference type="ChEBI" id="CHEBI:30616"/>
    </ligand>
</feature>
<comment type="function">
    <text evidence="11">Catalyzes the phosphorylation of the hydroxyl group of 4-methyl-5-beta-hydroxyethylthiazole (THZ).</text>
</comment>
<dbReference type="RefSeq" id="WP_058495221.1">
    <property type="nucleotide sequence ID" value="NZ_CAAAIU010000012.1"/>
</dbReference>
<keyword evidence="12" id="KW-1133">Transmembrane helix</keyword>
<dbReference type="SUPFAM" id="SSF53613">
    <property type="entry name" value="Ribokinase-like"/>
    <property type="match status" value="1"/>
</dbReference>
<keyword evidence="12" id="KW-0812">Transmembrane</keyword>
<dbReference type="GO" id="GO:0004417">
    <property type="term" value="F:hydroxyethylthiazole kinase activity"/>
    <property type="evidence" value="ECO:0007669"/>
    <property type="project" value="UniProtKB-UniRule"/>
</dbReference>
<comment type="pathway">
    <text evidence="3 11">Cofactor biosynthesis; thiamine diphosphate biosynthesis; 4-methyl-5-(2-phosphoethyl)-thiazole from 5-(2-hydroxyethyl)-4-methylthiazole: step 1/1.</text>
</comment>
<name>A0A0W0SWD7_9GAMM</name>
<organism evidence="13 14">
    <name type="scientific">Legionella drozanskii LLAP-1</name>
    <dbReference type="NCBI Taxonomy" id="1212489"/>
    <lineage>
        <taxon>Bacteria</taxon>
        <taxon>Pseudomonadati</taxon>
        <taxon>Pseudomonadota</taxon>
        <taxon>Gammaproteobacteria</taxon>
        <taxon>Legionellales</taxon>
        <taxon>Legionellaceae</taxon>
        <taxon>Legionella</taxon>
    </lineage>
</organism>
<dbReference type="GO" id="GO:0005524">
    <property type="term" value="F:ATP binding"/>
    <property type="evidence" value="ECO:0007669"/>
    <property type="project" value="UniProtKB-UniRule"/>
</dbReference>
<comment type="similarity">
    <text evidence="11">Belongs to the Thz kinase family.</text>
</comment>
<dbReference type="HAMAP" id="MF_00228">
    <property type="entry name" value="Thz_kinase"/>
    <property type="match status" value="1"/>
</dbReference>
<dbReference type="AlphaFoldDB" id="A0A0W0SWD7"/>
<evidence type="ECO:0000256" key="1">
    <source>
        <dbReference type="ARBA" id="ARBA00001771"/>
    </source>
</evidence>
<dbReference type="PRINTS" id="PR01099">
    <property type="entry name" value="HYETHTZKNASE"/>
</dbReference>
<dbReference type="GO" id="GO:0008902">
    <property type="term" value="F:hydroxymethylpyrimidine kinase activity"/>
    <property type="evidence" value="ECO:0007669"/>
    <property type="project" value="TreeGrafter"/>
</dbReference>
<sequence>MIKLIKELEASLTNLRQIKPLVLCLTNFVTMDLMANSLLALGAAPLMSQSREELAELVSISQAVYLNIGTLDQRFCERAEQAAEMASCQKKPVILDPVGAGASRLRTEAAKNFLPFADIIRGNASEILALVGDVSETKGVEASRSVNQAAAAAQTLASSMQKVVVVSGPIDLITDGAEKMSLPFGSPLMPLVTGMGCTLTAVIAAFAATGLNFYQAAVHGTAYFGLCGQSVHQQAQGPGHFRQLFIDNLYNPDWVLFNEELSLVSGDECIL</sequence>